<evidence type="ECO:0000313" key="2">
    <source>
        <dbReference type="EMBL" id="MDF8264357.1"/>
    </source>
</evidence>
<gene>
    <name evidence="2" type="ORF">P4R38_08895</name>
</gene>
<sequence>MTITALPTLRTPEERETTPTARDLIRQLMAVEDQMLRGTPLSSPTRERRRQHLLHEEADRISRRLRALAPAEVDLTA</sequence>
<feature type="region of interest" description="Disordered" evidence="1">
    <location>
        <begin position="1"/>
        <end position="20"/>
    </location>
</feature>
<reference evidence="2 3" key="1">
    <citation type="submission" date="2023-03" db="EMBL/GenBank/DDBJ databases">
        <title>YIM 133296 draft genome.</title>
        <authorList>
            <person name="Xiong L."/>
        </authorList>
    </citation>
    <scope>NUCLEOTIDE SEQUENCE [LARGE SCALE GENOMIC DNA]</scope>
    <source>
        <strain evidence="2 3">YIM 133296</strain>
    </source>
</reference>
<keyword evidence="3" id="KW-1185">Reference proteome</keyword>
<accession>A0ABT6C7R9</accession>
<proteinExistence type="predicted"/>
<dbReference type="EMBL" id="JAROAV010000028">
    <property type="protein sequence ID" value="MDF8264357.1"/>
    <property type="molecule type" value="Genomic_DNA"/>
</dbReference>
<comment type="caution">
    <text evidence="2">The sequence shown here is derived from an EMBL/GenBank/DDBJ whole genome shotgun (WGS) entry which is preliminary data.</text>
</comment>
<evidence type="ECO:0000313" key="3">
    <source>
        <dbReference type="Proteomes" id="UP001528912"/>
    </source>
</evidence>
<feature type="compositionally biased region" description="Low complexity" evidence="1">
    <location>
        <begin position="1"/>
        <end position="10"/>
    </location>
</feature>
<evidence type="ECO:0000256" key="1">
    <source>
        <dbReference type="SAM" id="MobiDB-lite"/>
    </source>
</evidence>
<dbReference type="Proteomes" id="UP001528912">
    <property type="component" value="Unassembled WGS sequence"/>
</dbReference>
<organism evidence="2 3">
    <name type="scientific">Luteipulveratus flavus</name>
    <dbReference type="NCBI Taxonomy" id="3031728"/>
    <lineage>
        <taxon>Bacteria</taxon>
        <taxon>Bacillati</taxon>
        <taxon>Actinomycetota</taxon>
        <taxon>Actinomycetes</taxon>
        <taxon>Micrococcales</taxon>
        <taxon>Dermacoccaceae</taxon>
        <taxon>Luteipulveratus</taxon>
    </lineage>
</organism>
<dbReference type="RefSeq" id="WP_275237770.1">
    <property type="nucleotide sequence ID" value="NZ_JARFJC010000017.1"/>
</dbReference>
<protein>
    <submittedName>
        <fullName evidence="2">Uncharacterized protein</fullName>
    </submittedName>
</protein>
<name>A0ABT6C7R9_9MICO</name>